<dbReference type="AlphaFoldDB" id="A0A2Z5CXB9"/>
<keyword evidence="2" id="KW-0479">Metal-binding</keyword>
<dbReference type="FunFam" id="1.10.600.10:FF:000007">
    <property type="entry name" value="Isoprene synthase, chloroplastic"/>
    <property type="match status" value="1"/>
</dbReference>
<dbReference type="FunFam" id="1.50.10.130:FF:000001">
    <property type="entry name" value="Isoprene synthase, chloroplastic"/>
    <property type="match status" value="1"/>
</dbReference>
<protein>
    <submittedName>
        <fullName evidence="5">E-beta-Farnesene synthase 2</fullName>
    </submittedName>
</protein>
<dbReference type="Gene3D" id="1.10.600.10">
    <property type="entry name" value="Farnesyl Diphosphate Synthase"/>
    <property type="match status" value="1"/>
</dbReference>
<dbReference type="InterPro" id="IPR008930">
    <property type="entry name" value="Terpenoid_cyclase/PrenylTrfase"/>
</dbReference>
<comment type="cofactor">
    <cofactor evidence="1">
        <name>Mg(2+)</name>
        <dbReference type="ChEBI" id="CHEBI:18420"/>
    </cofactor>
</comment>
<dbReference type="CDD" id="cd00684">
    <property type="entry name" value="Terpene_cyclase_plant_C1"/>
    <property type="match status" value="1"/>
</dbReference>
<dbReference type="SUPFAM" id="SSF48576">
    <property type="entry name" value="Terpenoid synthases"/>
    <property type="match status" value="1"/>
</dbReference>
<dbReference type="InterPro" id="IPR001906">
    <property type="entry name" value="Terpene_synth_N"/>
</dbReference>
<feature type="domain" description="Terpene synthase metal-binding" evidence="4">
    <location>
        <begin position="281"/>
        <end position="519"/>
    </location>
</feature>
<evidence type="ECO:0000256" key="1">
    <source>
        <dbReference type="ARBA" id="ARBA00001946"/>
    </source>
</evidence>
<accession>A0A2Z5CXB9</accession>
<evidence type="ECO:0000313" key="5">
    <source>
        <dbReference type="EMBL" id="AXB27405.1"/>
    </source>
</evidence>
<evidence type="ECO:0000259" key="3">
    <source>
        <dbReference type="Pfam" id="PF01397"/>
    </source>
</evidence>
<evidence type="ECO:0000259" key="4">
    <source>
        <dbReference type="Pfam" id="PF03936"/>
    </source>
</evidence>
<proteinExistence type="evidence at transcript level"/>
<dbReference type="InterPro" id="IPR034741">
    <property type="entry name" value="Terpene_cyclase-like_1_C"/>
</dbReference>
<dbReference type="InterPro" id="IPR050148">
    <property type="entry name" value="Terpene_synthase-like"/>
</dbReference>
<organism evidence="5">
    <name type="scientific">Tanacetum cinerariifolium</name>
    <name type="common">Dalmatian daisy</name>
    <name type="synonym">Chrysanthemum cinerariifolium</name>
    <dbReference type="NCBI Taxonomy" id="118510"/>
    <lineage>
        <taxon>Eukaryota</taxon>
        <taxon>Viridiplantae</taxon>
        <taxon>Streptophyta</taxon>
        <taxon>Embryophyta</taxon>
        <taxon>Tracheophyta</taxon>
        <taxon>Spermatophyta</taxon>
        <taxon>Magnoliopsida</taxon>
        <taxon>eudicotyledons</taxon>
        <taxon>Gunneridae</taxon>
        <taxon>Pentapetalae</taxon>
        <taxon>asterids</taxon>
        <taxon>campanulids</taxon>
        <taxon>Asterales</taxon>
        <taxon>Asteraceae</taxon>
        <taxon>Asteroideae</taxon>
        <taxon>Anthemideae</taxon>
        <taxon>Anthemidinae</taxon>
        <taxon>Tanacetum</taxon>
    </lineage>
</organism>
<feature type="domain" description="Terpene synthase N-terminal" evidence="3">
    <location>
        <begin position="44"/>
        <end position="224"/>
    </location>
</feature>
<dbReference type="GO" id="GO:0016102">
    <property type="term" value="P:diterpenoid biosynthetic process"/>
    <property type="evidence" value="ECO:0007669"/>
    <property type="project" value="InterPro"/>
</dbReference>
<dbReference type="Gene3D" id="1.50.10.130">
    <property type="entry name" value="Terpene synthase, N-terminal domain"/>
    <property type="match status" value="1"/>
</dbReference>
<dbReference type="PANTHER" id="PTHR31225">
    <property type="entry name" value="OS04G0344100 PROTEIN-RELATED"/>
    <property type="match status" value="1"/>
</dbReference>
<dbReference type="GO" id="GO:0000287">
    <property type="term" value="F:magnesium ion binding"/>
    <property type="evidence" value="ECO:0007669"/>
    <property type="project" value="InterPro"/>
</dbReference>
<evidence type="ECO:0000256" key="2">
    <source>
        <dbReference type="ARBA" id="ARBA00022723"/>
    </source>
</evidence>
<dbReference type="Pfam" id="PF01397">
    <property type="entry name" value="Terpene_synth"/>
    <property type="match status" value="1"/>
</dbReference>
<dbReference type="InterPro" id="IPR005630">
    <property type="entry name" value="Terpene_synthase_metal-bd"/>
</dbReference>
<dbReference type="GO" id="GO:0010333">
    <property type="term" value="F:terpene synthase activity"/>
    <property type="evidence" value="ECO:0007669"/>
    <property type="project" value="InterPro"/>
</dbReference>
<dbReference type="InterPro" id="IPR036965">
    <property type="entry name" value="Terpene_synth_N_sf"/>
</dbReference>
<name>A0A2Z5CXB9_TANCI</name>
<dbReference type="SUPFAM" id="SSF48239">
    <property type="entry name" value="Terpenoid cyclases/Protein prenyltransferases"/>
    <property type="match status" value="1"/>
</dbReference>
<sequence length="577" mass="67043">MSAIPVSGVSFSSSSSASPLVLDEKLVSTKQDVIRHTMNFNPSIWGDQFLTYDEPEDLVTKKQLVEELKGEVKKELMTLKGSNEPMQHIKLIELIDAVQRLGIAYHFEEEIEEALQHIHVTYGEQWVDKDNLQSISLWFRLLRQQGFNVSSGVFKDYMDEKGDFKESLCNDAKGILALYEAAYMRVEGETILDKALEFTKVHLDIIAKDTSCDSYLRTRIHQALKQPLRRRLARIEALHYMPVYQQETSHNEVLLKLAKVDFSVLQAMHKKELSHICKWWKDLDLQNKLPYVRDRVVEGYFWILSIYYEPQHARTRMFLMKTCMWLVVLDDTFDNYGTYEELEIFAQAVERWSISCLDMLPEYMKLIYQELVNLHVDMEESLEKEGKSYQINYVKEMAKELVRNYLVEARWLKEGYMPTLEEYMSVSMVTGTYGLMIARSYVGRGDIVTEDTFKWVSSYPPIIKASCVIVRLMDDIVSHEEEQERGHVASSIECYSKESGASEEEACEYISRKVEDAWKVINRESLRPTAVPFPLLMPAINLARMCEVLYSVNDGFTHAGEEMISYMKAYFVHPMVV</sequence>
<dbReference type="SFLD" id="SFLDG01019">
    <property type="entry name" value="Terpene_Cyclase_Like_1_C_Termi"/>
    <property type="match status" value="1"/>
</dbReference>
<dbReference type="Pfam" id="PF03936">
    <property type="entry name" value="Terpene_synth_C"/>
    <property type="match status" value="1"/>
</dbReference>
<dbReference type="InterPro" id="IPR044814">
    <property type="entry name" value="Terpene_cyclase_plant_C1"/>
</dbReference>
<dbReference type="PANTHER" id="PTHR31225:SF202">
    <property type="entry name" value="TERPENOID CYCLASES_PROTEIN PRENYLTRANSFERASE ALPHA-ALPHA TOROID-RELATED"/>
    <property type="match status" value="1"/>
</dbReference>
<dbReference type="SFLD" id="SFLDS00005">
    <property type="entry name" value="Isoprenoid_Synthase_Type_I"/>
    <property type="match status" value="1"/>
</dbReference>
<dbReference type="InterPro" id="IPR008949">
    <property type="entry name" value="Isoprenoid_synthase_dom_sf"/>
</dbReference>
<reference evidence="5" key="1">
    <citation type="submission" date="2017-08" db="EMBL/GenBank/DDBJ databases">
        <title>Defensive chemical mimicry based on cortex-produced aphid alarm pheromone.</title>
        <authorList>
            <person name="Li J."/>
            <person name="Hu H."/>
            <person name="Mao J."/>
            <person name="Stoopen G."/>
            <person name="Jongsma M.A."/>
            <person name="Yu L."/>
            <person name="Wang C."/>
        </authorList>
    </citation>
    <scope>NUCLEOTIDE SEQUENCE</scope>
</reference>
<dbReference type="EMBL" id="MF678595">
    <property type="protein sequence ID" value="AXB27405.1"/>
    <property type="molecule type" value="mRNA"/>
</dbReference>
<gene>
    <name evidence="5" type="primary">EbFS2</name>
</gene>